<organism evidence="1">
    <name type="scientific">Arion vulgaris</name>
    <dbReference type="NCBI Taxonomy" id="1028688"/>
    <lineage>
        <taxon>Eukaryota</taxon>
        <taxon>Metazoa</taxon>
        <taxon>Spiralia</taxon>
        <taxon>Lophotrochozoa</taxon>
        <taxon>Mollusca</taxon>
        <taxon>Gastropoda</taxon>
        <taxon>Heterobranchia</taxon>
        <taxon>Euthyneura</taxon>
        <taxon>Panpulmonata</taxon>
        <taxon>Eupulmonata</taxon>
        <taxon>Stylommatophora</taxon>
        <taxon>Helicina</taxon>
        <taxon>Arionoidea</taxon>
        <taxon>Arionidae</taxon>
        <taxon>Arion</taxon>
    </lineage>
</organism>
<evidence type="ECO:0000313" key="1">
    <source>
        <dbReference type="EMBL" id="CEK78386.1"/>
    </source>
</evidence>
<dbReference type="EMBL" id="HACG01031521">
    <property type="protein sequence ID" value="CEK78386.1"/>
    <property type="molecule type" value="Transcribed_RNA"/>
</dbReference>
<protein>
    <submittedName>
        <fullName evidence="1">Uncharacterized protein</fullName>
    </submittedName>
</protein>
<reference evidence="1" key="1">
    <citation type="submission" date="2014-12" db="EMBL/GenBank/DDBJ databases">
        <title>Insight into the proteome of Arion vulgaris.</title>
        <authorList>
            <person name="Aradska J."/>
            <person name="Bulat T."/>
            <person name="Smidak R."/>
            <person name="Sarate P."/>
            <person name="Gangsoo J."/>
            <person name="Sialana F."/>
            <person name="Bilban M."/>
            <person name="Lubec G."/>
        </authorList>
    </citation>
    <scope>NUCLEOTIDE SEQUENCE</scope>
    <source>
        <tissue evidence="1">Skin</tissue>
    </source>
</reference>
<sequence length="128" mass="15384">MRTRVRLRKIAAMWAVRTRLSAMMYVVRKRMRAAICAVRIKITGARMRNVWMSTSKSKDMSSDQDIKCMTRRMTEHILQKEITLWHWFYQLQSRIEASPAFIRLPTRHEPYCEIHPVYKVDNLAWPMI</sequence>
<gene>
    <name evidence="1" type="primary">ORF109884</name>
</gene>
<dbReference type="AlphaFoldDB" id="A0A0B7AEA8"/>
<proteinExistence type="predicted"/>
<accession>A0A0B7AEA8</accession>
<name>A0A0B7AEA8_9EUPU</name>